<dbReference type="Proteomes" id="UP000886885">
    <property type="component" value="Chromosome 2A"/>
</dbReference>
<comment type="caution">
    <text evidence="2">The sequence shown here is derived from an EMBL/GenBank/DDBJ whole genome shotgun (WGS) entry which is preliminary data.</text>
</comment>
<evidence type="ECO:0000313" key="2">
    <source>
        <dbReference type="EMBL" id="KAG6786173.1"/>
    </source>
</evidence>
<accession>A0A8X8AB89</accession>
<feature type="transmembrane region" description="Helical" evidence="1">
    <location>
        <begin position="12"/>
        <end position="36"/>
    </location>
</feature>
<dbReference type="AlphaFoldDB" id="A0A8X8AB89"/>
<keyword evidence="3" id="KW-1185">Reference proteome</keyword>
<gene>
    <name evidence="2" type="ORF">POTOM_007768</name>
</gene>
<evidence type="ECO:0000313" key="3">
    <source>
        <dbReference type="Proteomes" id="UP000886885"/>
    </source>
</evidence>
<protein>
    <submittedName>
        <fullName evidence="2">Uncharacterized protein</fullName>
    </submittedName>
</protein>
<name>A0A8X8AB89_POPTO</name>
<keyword evidence="1" id="KW-1133">Transmembrane helix</keyword>
<proteinExistence type="predicted"/>
<feature type="transmembrane region" description="Helical" evidence="1">
    <location>
        <begin position="42"/>
        <end position="67"/>
    </location>
</feature>
<dbReference type="EMBL" id="JAAWWB010000003">
    <property type="protein sequence ID" value="KAG6786173.1"/>
    <property type="molecule type" value="Genomic_DNA"/>
</dbReference>
<evidence type="ECO:0000256" key="1">
    <source>
        <dbReference type="SAM" id="Phobius"/>
    </source>
</evidence>
<sequence>MEEQTSGGKLIVMFNMMTPYILMVCVHFGSAGYVLVVHRNGVAALVLAPLALILEMSLNSTVVHILFATNEKLHLGMYALD</sequence>
<keyword evidence="1" id="KW-0812">Transmembrane</keyword>
<reference evidence="2" key="1">
    <citation type="journal article" date="2020" name="bioRxiv">
        <title>Hybrid origin of Populus tomentosa Carr. identified through genome sequencing and phylogenomic analysis.</title>
        <authorList>
            <person name="An X."/>
            <person name="Gao K."/>
            <person name="Chen Z."/>
            <person name="Li J."/>
            <person name="Yang X."/>
            <person name="Yang X."/>
            <person name="Zhou J."/>
            <person name="Guo T."/>
            <person name="Zhao T."/>
            <person name="Huang S."/>
            <person name="Miao D."/>
            <person name="Khan W.U."/>
            <person name="Rao P."/>
            <person name="Ye M."/>
            <person name="Lei B."/>
            <person name="Liao W."/>
            <person name="Wang J."/>
            <person name="Ji L."/>
            <person name="Li Y."/>
            <person name="Guo B."/>
            <person name="Mustafa N.S."/>
            <person name="Li S."/>
            <person name="Yun Q."/>
            <person name="Keller S.R."/>
            <person name="Mao J."/>
            <person name="Zhang R."/>
            <person name="Strauss S.H."/>
        </authorList>
    </citation>
    <scope>NUCLEOTIDE SEQUENCE</scope>
    <source>
        <strain evidence="2">GM15</strain>
        <tissue evidence="2">Leaf</tissue>
    </source>
</reference>
<keyword evidence="1" id="KW-0472">Membrane</keyword>
<organism evidence="2 3">
    <name type="scientific">Populus tomentosa</name>
    <name type="common">Chinese white poplar</name>
    <dbReference type="NCBI Taxonomy" id="118781"/>
    <lineage>
        <taxon>Eukaryota</taxon>
        <taxon>Viridiplantae</taxon>
        <taxon>Streptophyta</taxon>
        <taxon>Embryophyta</taxon>
        <taxon>Tracheophyta</taxon>
        <taxon>Spermatophyta</taxon>
        <taxon>Magnoliopsida</taxon>
        <taxon>eudicotyledons</taxon>
        <taxon>Gunneridae</taxon>
        <taxon>Pentapetalae</taxon>
        <taxon>rosids</taxon>
        <taxon>fabids</taxon>
        <taxon>Malpighiales</taxon>
        <taxon>Salicaceae</taxon>
        <taxon>Saliceae</taxon>
        <taxon>Populus</taxon>
    </lineage>
</organism>